<dbReference type="InterPro" id="IPR039426">
    <property type="entry name" value="TonB-dep_rcpt-like"/>
</dbReference>
<dbReference type="PROSITE" id="PS52016">
    <property type="entry name" value="TONB_DEPENDENT_REC_3"/>
    <property type="match status" value="1"/>
</dbReference>
<evidence type="ECO:0000256" key="12">
    <source>
        <dbReference type="PROSITE-ProRule" id="PRU01360"/>
    </source>
</evidence>
<evidence type="ECO:0000259" key="14">
    <source>
        <dbReference type="Pfam" id="PF00593"/>
    </source>
</evidence>
<evidence type="ECO:0000256" key="2">
    <source>
        <dbReference type="ARBA" id="ARBA00022448"/>
    </source>
</evidence>
<keyword evidence="10 12" id="KW-0472">Membrane</keyword>
<name>A0ABV7MB01_9PROT</name>
<dbReference type="Pfam" id="PF00593">
    <property type="entry name" value="TonB_dep_Rec_b-barrel"/>
    <property type="match status" value="1"/>
</dbReference>
<evidence type="ECO:0000256" key="1">
    <source>
        <dbReference type="ARBA" id="ARBA00004571"/>
    </source>
</evidence>
<feature type="domain" description="TonB-dependent receptor plug" evidence="15">
    <location>
        <begin position="36"/>
        <end position="146"/>
    </location>
</feature>
<evidence type="ECO:0000313" key="16">
    <source>
        <dbReference type="EMBL" id="MFC3302077.1"/>
    </source>
</evidence>
<reference evidence="17" key="1">
    <citation type="journal article" date="2019" name="Int. J. Syst. Evol. Microbiol.">
        <title>The Global Catalogue of Microorganisms (GCM) 10K type strain sequencing project: providing services to taxonomists for standard genome sequencing and annotation.</title>
        <authorList>
            <consortium name="The Broad Institute Genomics Platform"/>
            <consortium name="The Broad Institute Genome Sequencing Center for Infectious Disease"/>
            <person name="Wu L."/>
            <person name="Ma J."/>
        </authorList>
    </citation>
    <scope>NUCLEOTIDE SEQUENCE [LARGE SCALE GENOMIC DNA]</scope>
    <source>
        <strain evidence="17">KCTC 22245</strain>
    </source>
</reference>
<evidence type="ECO:0000259" key="15">
    <source>
        <dbReference type="Pfam" id="PF07715"/>
    </source>
</evidence>
<keyword evidence="3 12" id="KW-1134">Transmembrane beta strand</keyword>
<comment type="subcellular location">
    <subcellularLocation>
        <location evidence="1 12">Cell outer membrane</location>
        <topology evidence="1 12">Multi-pass membrane protein</topology>
    </subcellularLocation>
</comment>
<evidence type="ECO:0000256" key="13">
    <source>
        <dbReference type="RuleBase" id="RU003357"/>
    </source>
</evidence>
<dbReference type="InterPro" id="IPR000531">
    <property type="entry name" value="Beta-barrel_TonB"/>
</dbReference>
<dbReference type="InterPro" id="IPR012910">
    <property type="entry name" value="Plug_dom"/>
</dbReference>
<evidence type="ECO:0000256" key="8">
    <source>
        <dbReference type="ARBA" id="ARBA00023065"/>
    </source>
</evidence>
<sequence>MKRCVGILAAALPSLGVAAEPDRIIVRAESSETRPLDAPVSLSVLDGPIVQFLSPRAPAELLNRAPGVFVQSGSGREHLTAIRSPVLTGGQGAGSFLFLQDGIPLRSPGFANVNGLFHAAFPFAERVEILRGPGDVAYGSNALHGAINVVTPEPGEAGSSLTAGYGSFDRFRGIGTFDSYKASLGLSVLSDGGYREESGATEIKGRGAVRMGDGILRVFVHQLEQETAGFVLGDDAYENDALRRSNPNPEAYRDVRHGLVSYEKPFAAGGWEGTVTPFLRWTEMEFLQHFFPGDPLEENEHASIGLQSIAFRALSDGVELAVGLDADLTDGSLREFQENPTVFSFVQGLHYDYEVEALEAAPFAKLLWDANDALSFEAGLRATHTRYDYDNRAPSDVVGRFRRPADRSDAFTTLTGKLAASYDLGAGQSLYASLARGARAPQTTELYRLQANQDPSGIDPETLDSIELGWRAEGAAGRIAVTGFAMRKENVFFRDADGFNVTDGETSHVGVEAEGLWQIAPELSLTASGTWAEHRYEFDRNVGNASEVITEGNLVDTAPKTLATAQLTWTPGPWRMEAAATHVGPYFMNAANTVEYEGHDLLDLRIGREVGQRLFVTAIVRNVLDARYARRADFAFGNERFFPGEERAAEIVLTAKF</sequence>
<keyword evidence="8" id="KW-0406">Ion transport</keyword>
<keyword evidence="6" id="KW-0732">Signal</keyword>
<keyword evidence="7" id="KW-0408">Iron</keyword>
<dbReference type="Proteomes" id="UP001595607">
    <property type="component" value="Unassembled WGS sequence"/>
</dbReference>
<dbReference type="Gene3D" id="2.40.170.20">
    <property type="entry name" value="TonB-dependent receptor, beta-barrel domain"/>
    <property type="match status" value="1"/>
</dbReference>
<gene>
    <name evidence="16" type="ORF">ACFONP_04960</name>
</gene>
<dbReference type="InterPro" id="IPR036942">
    <property type="entry name" value="Beta-barrel_TonB_sf"/>
</dbReference>
<accession>A0ABV7MB01</accession>
<keyword evidence="11 12" id="KW-0998">Cell outer membrane</keyword>
<evidence type="ECO:0000256" key="5">
    <source>
        <dbReference type="ARBA" id="ARBA00022692"/>
    </source>
</evidence>
<keyword evidence="5 12" id="KW-0812">Transmembrane</keyword>
<dbReference type="Pfam" id="PF07715">
    <property type="entry name" value="Plug"/>
    <property type="match status" value="1"/>
</dbReference>
<evidence type="ECO:0000256" key="9">
    <source>
        <dbReference type="ARBA" id="ARBA00023077"/>
    </source>
</evidence>
<evidence type="ECO:0000256" key="10">
    <source>
        <dbReference type="ARBA" id="ARBA00023136"/>
    </source>
</evidence>
<evidence type="ECO:0000256" key="7">
    <source>
        <dbReference type="ARBA" id="ARBA00023004"/>
    </source>
</evidence>
<organism evidence="16 17">
    <name type="scientific">Parvularcula lutaonensis</name>
    <dbReference type="NCBI Taxonomy" id="491923"/>
    <lineage>
        <taxon>Bacteria</taxon>
        <taxon>Pseudomonadati</taxon>
        <taxon>Pseudomonadota</taxon>
        <taxon>Alphaproteobacteria</taxon>
        <taxon>Parvularculales</taxon>
        <taxon>Parvularculaceae</taxon>
        <taxon>Parvularcula</taxon>
    </lineage>
</organism>
<proteinExistence type="inferred from homology"/>
<dbReference type="RefSeq" id="WP_189574275.1">
    <property type="nucleotide sequence ID" value="NZ_BMXU01000001.1"/>
</dbReference>
<keyword evidence="16" id="KW-0675">Receptor</keyword>
<evidence type="ECO:0000256" key="11">
    <source>
        <dbReference type="ARBA" id="ARBA00023237"/>
    </source>
</evidence>
<comment type="caution">
    <text evidence="16">The sequence shown here is derived from an EMBL/GenBank/DDBJ whole genome shotgun (WGS) entry which is preliminary data.</text>
</comment>
<dbReference type="Gene3D" id="2.170.130.10">
    <property type="entry name" value="TonB-dependent receptor, plug domain"/>
    <property type="match status" value="1"/>
</dbReference>
<keyword evidence="4" id="KW-0410">Iron transport</keyword>
<evidence type="ECO:0000256" key="6">
    <source>
        <dbReference type="ARBA" id="ARBA00022729"/>
    </source>
</evidence>
<keyword evidence="17" id="KW-1185">Reference proteome</keyword>
<dbReference type="SUPFAM" id="SSF56935">
    <property type="entry name" value="Porins"/>
    <property type="match status" value="1"/>
</dbReference>
<evidence type="ECO:0000256" key="4">
    <source>
        <dbReference type="ARBA" id="ARBA00022496"/>
    </source>
</evidence>
<evidence type="ECO:0000256" key="3">
    <source>
        <dbReference type="ARBA" id="ARBA00022452"/>
    </source>
</evidence>
<feature type="domain" description="TonB-dependent receptor-like beta-barrel" evidence="14">
    <location>
        <begin position="322"/>
        <end position="622"/>
    </location>
</feature>
<dbReference type="PANTHER" id="PTHR32552">
    <property type="entry name" value="FERRICHROME IRON RECEPTOR-RELATED"/>
    <property type="match status" value="1"/>
</dbReference>
<protein>
    <submittedName>
        <fullName evidence="16">TonB-dependent receptor</fullName>
    </submittedName>
</protein>
<dbReference type="PANTHER" id="PTHR32552:SF89">
    <property type="entry name" value="CATECHOLATE SIDEROPHORE RECEPTOR FIU"/>
    <property type="match status" value="1"/>
</dbReference>
<keyword evidence="2 12" id="KW-0813">Transport</keyword>
<dbReference type="InterPro" id="IPR037066">
    <property type="entry name" value="Plug_dom_sf"/>
</dbReference>
<dbReference type="EMBL" id="JBHRVA010000002">
    <property type="protein sequence ID" value="MFC3302077.1"/>
    <property type="molecule type" value="Genomic_DNA"/>
</dbReference>
<evidence type="ECO:0000313" key="17">
    <source>
        <dbReference type="Proteomes" id="UP001595607"/>
    </source>
</evidence>
<keyword evidence="9 13" id="KW-0798">TonB box</keyword>
<comment type="similarity">
    <text evidence="12 13">Belongs to the TonB-dependent receptor family.</text>
</comment>